<evidence type="ECO:0000313" key="6">
    <source>
        <dbReference type="EMBL" id="ADI28399.1"/>
    </source>
</evidence>
<dbReference type="GO" id="GO:0005576">
    <property type="term" value="C:extracellular region"/>
    <property type="evidence" value="ECO:0007669"/>
    <property type="project" value="UniProtKB-SubCell"/>
</dbReference>
<dbReference type="InterPro" id="IPR018511">
    <property type="entry name" value="Hemolysin-typ_Ca-bd_CS"/>
</dbReference>
<protein>
    <submittedName>
        <fullName evidence="6">Hemolysin-type calcium-binding region</fullName>
    </submittedName>
</protein>
<dbReference type="InterPro" id="IPR011049">
    <property type="entry name" value="Serralysin-like_metalloprot_C"/>
</dbReference>
<dbReference type="EMBL" id="CP002056">
    <property type="protein sequence ID" value="ADI28399.1"/>
    <property type="molecule type" value="Genomic_DNA"/>
</dbReference>
<dbReference type="InterPro" id="IPR010566">
    <property type="entry name" value="Haemolys_ca-bd"/>
</dbReference>
<dbReference type="SUPFAM" id="SSF51120">
    <property type="entry name" value="beta-Roll"/>
    <property type="match status" value="8"/>
</dbReference>
<evidence type="ECO:0000256" key="4">
    <source>
        <dbReference type="SAM" id="MobiDB-lite"/>
    </source>
</evidence>
<dbReference type="eggNOG" id="COG2931">
    <property type="taxonomic scope" value="Bacteria"/>
</dbReference>
<dbReference type="PANTHER" id="PTHR38340">
    <property type="entry name" value="S-LAYER PROTEIN"/>
    <property type="match status" value="1"/>
</dbReference>
<dbReference type="PROSITE" id="PS00330">
    <property type="entry name" value="HEMOLYSIN_CALCIUM"/>
    <property type="match status" value="5"/>
</dbReference>
<dbReference type="KEGG" id="meh:M301_0010"/>
<feature type="region of interest" description="Disordered" evidence="4">
    <location>
        <begin position="1092"/>
        <end position="1120"/>
    </location>
</feature>
<dbReference type="OrthoDB" id="8538764at2"/>
<reference evidence="7" key="1">
    <citation type="submission" date="2010-05" db="EMBL/GenBank/DDBJ databases">
        <title>Complete sequence of Methylotenera sp. 301.</title>
        <authorList>
            <person name="Lucas S."/>
            <person name="Copeland A."/>
            <person name="Lapidus A."/>
            <person name="Cheng J.-F."/>
            <person name="Bruce D."/>
            <person name="Goodwin L."/>
            <person name="Pitluck S."/>
            <person name="Clum A."/>
            <person name="Land M."/>
            <person name="Hauser L."/>
            <person name="Kyrpides N."/>
            <person name="Ivanova N."/>
            <person name="Chistoservova L."/>
            <person name="Kalyuzhnaya M."/>
            <person name="Woyke T."/>
        </authorList>
    </citation>
    <scope>NUCLEOTIDE SEQUENCE [LARGE SCALE GENOMIC DNA]</scope>
    <source>
        <strain evidence="7">301</strain>
    </source>
</reference>
<dbReference type="Gene3D" id="2.150.10.10">
    <property type="entry name" value="Serralysin-like metalloprotease, C-terminal"/>
    <property type="match status" value="6"/>
</dbReference>
<gene>
    <name evidence="6" type="ordered locus">M301_0010</name>
</gene>
<dbReference type="Pfam" id="PF06594">
    <property type="entry name" value="HCBP_related"/>
    <property type="match status" value="2"/>
</dbReference>
<dbReference type="Pfam" id="PF00353">
    <property type="entry name" value="HemolysinCabind"/>
    <property type="match status" value="11"/>
</dbReference>
<organism evidence="6 7">
    <name type="scientific">Methylotenera versatilis (strain 301)</name>
    <dbReference type="NCBI Taxonomy" id="666681"/>
    <lineage>
        <taxon>Bacteria</taxon>
        <taxon>Pseudomonadati</taxon>
        <taxon>Pseudomonadota</taxon>
        <taxon>Betaproteobacteria</taxon>
        <taxon>Nitrosomonadales</taxon>
        <taxon>Methylophilaceae</taxon>
        <taxon>Methylotenera</taxon>
    </lineage>
</organism>
<dbReference type="PANTHER" id="PTHR38340:SF1">
    <property type="entry name" value="S-LAYER PROTEIN"/>
    <property type="match status" value="1"/>
</dbReference>
<evidence type="ECO:0000313" key="7">
    <source>
        <dbReference type="Proteomes" id="UP000000383"/>
    </source>
</evidence>
<keyword evidence="2" id="KW-0964">Secreted</keyword>
<reference evidence="6 7" key="2">
    <citation type="journal article" date="2011" name="J. Bacteriol.">
        <title>Genomes of three methylotrophs from a single niche uncover genetic and metabolic divergence of Methylophilaceae.</title>
        <authorList>
            <person name="Lapidus A."/>
            <person name="Clum A."/>
            <person name="Labutti K."/>
            <person name="Kaluzhnaya M.G."/>
            <person name="Lim S."/>
            <person name="Beck D.A."/>
            <person name="Glavina Del Rio T."/>
            <person name="Nolan M."/>
            <person name="Mavromatis K."/>
            <person name="Huntemann M."/>
            <person name="Lucas S."/>
            <person name="Lidstrom M.E."/>
            <person name="Ivanova N."/>
            <person name="Chistoserdova L."/>
        </authorList>
    </citation>
    <scope>NUCLEOTIDE SEQUENCE [LARGE SCALE GENOMIC DNA]</scope>
    <source>
        <strain evidence="6 7">301</strain>
    </source>
</reference>
<dbReference type="PRINTS" id="PR00313">
    <property type="entry name" value="CABNDNGRPT"/>
</dbReference>
<evidence type="ECO:0000256" key="3">
    <source>
        <dbReference type="ARBA" id="ARBA00022837"/>
    </source>
</evidence>
<feature type="region of interest" description="Disordered" evidence="4">
    <location>
        <begin position="737"/>
        <end position="758"/>
    </location>
</feature>
<feature type="domain" description="Haemolysin-type calcium binding-related" evidence="5">
    <location>
        <begin position="988"/>
        <end position="1026"/>
    </location>
</feature>
<dbReference type="GO" id="GO:0005509">
    <property type="term" value="F:calcium ion binding"/>
    <property type="evidence" value="ECO:0007669"/>
    <property type="project" value="InterPro"/>
</dbReference>
<name>D7DJN9_METV0</name>
<keyword evidence="3" id="KW-0106">Calcium</keyword>
<dbReference type="HOGENOM" id="CLU_001954_1_0_4"/>
<feature type="region of interest" description="Disordered" evidence="4">
    <location>
        <begin position="900"/>
        <end position="938"/>
    </location>
</feature>
<dbReference type="InterPro" id="IPR001343">
    <property type="entry name" value="Hemolysn_Ca-bd"/>
</dbReference>
<dbReference type="STRING" id="666681.M301_0010"/>
<evidence type="ECO:0000256" key="1">
    <source>
        <dbReference type="ARBA" id="ARBA00004613"/>
    </source>
</evidence>
<dbReference type="Proteomes" id="UP000000383">
    <property type="component" value="Chromosome"/>
</dbReference>
<sequence length="1902" mass="195899">MALQEFGDLVNAVNGLKGAAESANNPNRTPAQVAADGLAASSLLTNTMGLLNSINSAVPGVPVANGFFNLANLEAQAALLDQAIANGDNEAIIKSSLDLASALAGALGSVPSPYSPALKAASLALAAASALYQNREALAEALNDLTSPNPNLPDKAPLFPLGDANNNGIPDIHEGNWIKPDPKTKTWWDRAKDFILRRDPLTFDLDNDGLETVGISSTNPILFDHDGDGTKNGTGWVKADDAMLVLDRNGNGTIDSGRELFGDNTIKSNGQTAEDGFDALADLDSNADGIVDNQDAQFANLRLWRDLNQDGISQTGELFTLNELGIVGINVASTVHSTVLANGNQLTDTGSFIKADGSTGTVGEVTGNLGDINLAEDTFHRQFADHLDTTTVANLPDMQGSGAVRDLREAATQSTTLQNLLTQYSAATTREGQMALIDQLLDAWADTSGYAETYDDRVAGLHYQTPTNTSVPYVVSYDAFGSITNATYQTGVTNTGSSGSGSGGVISIEVITPEYQALINSWNQKIHILEAFNGNYFFGLPTQPTQGAKTGITFEAANDQGGGVMISAPINIRYDQSQLDLLQQSYDALKASVYDALLLQTRFKPLLDDINLVIDANGISLDFTQLTNIFNQGINSNAEAGLLELIDFNFATKDLLKDSGWAGWSSMTAQLELTQTPAINEALKLNGAMVKNTMGFNSNGTTSDDVIVDDSASDNLSGGSGNDILFGLAGNDNLSGDTGNDVLDGGTGDDTMSGGEGSDTYVVRTGSGQDVINNINNSSEAVTDTLQFADIASTGLTSLSRQGSSLIIGYGNGDSVKLQYQFYGDSSYQVTQFKFSDGVNYTFDQLMAAYPIALTDGNDSANFTSGNVEIVHAGAGDDTVSTFGGDDVIDGEAGNDYLNGGDGNDTLYGGSGNDNLSGDTGNDVLDGGTGDDTMSGGEGSDTYVVRTGSGQDVINNINNSSEAVTDTLQFADIASTGLTSLSRQGSSLIIGYGNGDSVKLQYQFYGDSSYQVTQFKFSDGVNYTFDQLMAAYPIALTDGNDSANFTSGNVEIVHAGAGDDTVSTFGGDDVIDGEAGNDYLNGGDGNDTLYGGSGNDNLSGDTGNDVLDGGTGDDTMSGGEGNDTYTIDVLTDVITENLNEGTDLVNVAIATASGTYTVAANVENATLINTVAYSLIGNALDNILIGNAAVNTLNGDAGNDILDGGTGADTMKGGKGNDTYIVDNVADIVSENLDEGTDTVQSSATYLLTANIENLTLTGNVAINGVGNALDNIMIGNSANNTLNGAAGADTMIGGLGNDTYTIDMLTDVVTENLNEGTDLVNVAIATTGGAYTVAANVENATLTNTVTYSLTGNALDNILIGNAAVNTLNGGAGNDTLNGLAGSDTMIGGLGNDIYTIDVLTDVITENLNEGTDLVNVAIATASGTYTVAANVENATLTNTVAYSLTGNVLDNVLTGNAAANTLDGGAGNDTLNGLAGNDTMIGGLGNDTYTIDALTDVVTENLNEGTDLVNVAIATASGTYTVAANVENANLVNSVAYTLSGNELNNVLTGNAYANTLNGLAGNDTLNGGAGVDTLVGGDGDDTYIVDTTTDVITEADTVGAGVDTVQSSVTYVLGATSNLENLTLTGTTAINATGNALANFMKGNSANNTITDTAGGNDILQAFAGNDTFNDTVGNNLFDGGLGNDLITAGSGRDIIIGGQGNDTITTGTGYDVIVFNKGDGQDIINASTGADNTISLGGNFAYSDLSLTKSTNDLILKMGASDQITLKNWYLTSPTNKSVINLQVVAEAIQGFTLGGTDDLRNNKIENFNFSNLVAAFDTAGATANWQLTDARLTTHLTAGSDTAAIGGDLAYQYGNNSNLTGMGLLNAQSVIAAASFGQTAQTLSNPTVWQAEVAKLG</sequence>
<feature type="domain" description="Haemolysin-type calcium binding-related" evidence="5">
    <location>
        <begin position="806"/>
        <end position="844"/>
    </location>
</feature>
<evidence type="ECO:0000259" key="5">
    <source>
        <dbReference type="Pfam" id="PF06594"/>
    </source>
</evidence>
<dbReference type="InterPro" id="IPR050557">
    <property type="entry name" value="RTX_toxin/Mannuronan_C5-epim"/>
</dbReference>
<evidence type="ECO:0000256" key="2">
    <source>
        <dbReference type="ARBA" id="ARBA00022525"/>
    </source>
</evidence>
<accession>D7DJN9</accession>
<dbReference type="RefSeq" id="WP_013146717.1">
    <property type="nucleotide sequence ID" value="NC_014207.1"/>
</dbReference>
<comment type="subcellular location">
    <subcellularLocation>
        <location evidence="1">Secreted</location>
    </subcellularLocation>
</comment>
<proteinExistence type="predicted"/>
<keyword evidence="7" id="KW-1185">Reference proteome</keyword>